<comment type="caution">
    <text evidence="2">The sequence shown here is derived from an EMBL/GenBank/DDBJ whole genome shotgun (WGS) entry which is preliminary data.</text>
</comment>
<reference evidence="2" key="1">
    <citation type="submission" date="2021-01" db="EMBL/GenBank/DDBJ databases">
        <title>Modified the classification status of verrucomicrobia.</title>
        <authorList>
            <person name="Feng X."/>
        </authorList>
    </citation>
    <scope>NUCLEOTIDE SEQUENCE</scope>
    <source>
        <strain evidence="2">5K15</strain>
    </source>
</reference>
<dbReference type="CDD" id="cd00761">
    <property type="entry name" value="Glyco_tranf_GTA_type"/>
    <property type="match status" value="1"/>
</dbReference>
<dbReference type="Pfam" id="PF00535">
    <property type="entry name" value="Glycos_transf_2"/>
    <property type="match status" value="1"/>
</dbReference>
<dbReference type="InterPro" id="IPR029044">
    <property type="entry name" value="Nucleotide-diphossugar_trans"/>
</dbReference>
<dbReference type="PANTHER" id="PTHR43179">
    <property type="entry name" value="RHAMNOSYLTRANSFERASE WBBL"/>
    <property type="match status" value="1"/>
</dbReference>
<dbReference type="RefSeq" id="WP_309488450.1">
    <property type="nucleotide sequence ID" value="NZ_JAENIG010000001.1"/>
</dbReference>
<evidence type="ECO:0000313" key="2">
    <source>
        <dbReference type="EMBL" id="MBK1853847.1"/>
    </source>
</evidence>
<accession>A0AAE2SBA1</accession>
<dbReference type="PANTHER" id="PTHR43179:SF7">
    <property type="entry name" value="RHAMNOSYLTRANSFERASE WBBL"/>
    <property type="match status" value="1"/>
</dbReference>
<dbReference type="InterPro" id="IPR001173">
    <property type="entry name" value="Glyco_trans_2-like"/>
</dbReference>
<proteinExistence type="predicted"/>
<organism evidence="2 3">
    <name type="scientific">Oceaniferula flava</name>
    <dbReference type="NCBI Taxonomy" id="2800421"/>
    <lineage>
        <taxon>Bacteria</taxon>
        <taxon>Pseudomonadati</taxon>
        <taxon>Verrucomicrobiota</taxon>
        <taxon>Verrucomicrobiia</taxon>
        <taxon>Verrucomicrobiales</taxon>
        <taxon>Verrucomicrobiaceae</taxon>
        <taxon>Oceaniferula</taxon>
    </lineage>
</organism>
<evidence type="ECO:0000259" key="1">
    <source>
        <dbReference type="Pfam" id="PF00535"/>
    </source>
</evidence>
<evidence type="ECO:0000313" key="3">
    <source>
        <dbReference type="Proteomes" id="UP000634206"/>
    </source>
</evidence>
<dbReference type="SUPFAM" id="SSF53448">
    <property type="entry name" value="Nucleotide-diphospho-sugar transferases"/>
    <property type="match status" value="1"/>
</dbReference>
<dbReference type="EMBL" id="JAENIG010000001">
    <property type="protein sequence ID" value="MBK1853847.1"/>
    <property type="molecule type" value="Genomic_DNA"/>
</dbReference>
<gene>
    <name evidence="2" type="ORF">JIN83_02650</name>
</gene>
<feature type="domain" description="Glycosyltransferase 2-like" evidence="1">
    <location>
        <begin position="18"/>
        <end position="138"/>
    </location>
</feature>
<name>A0AAE2SBA1_9BACT</name>
<dbReference type="Proteomes" id="UP000634206">
    <property type="component" value="Unassembled WGS sequence"/>
</dbReference>
<dbReference type="Gene3D" id="3.90.550.10">
    <property type="entry name" value="Spore Coat Polysaccharide Biosynthesis Protein SpsA, Chain A"/>
    <property type="match status" value="1"/>
</dbReference>
<keyword evidence="3" id="KW-1185">Reference proteome</keyword>
<protein>
    <submittedName>
        <fullName evidence="2">Glycosyltransferase family 2 protein</fullName>
    </submittedName>
</protein>
<sequence length="326" mass="38123">MPSDCPVVAFVPREVFSTTEKSLRRLYEITDTPFDLVCIDGNSDSKTKSFLEKFSKEKGFTLIRTESYLTPNRARNMAYDWAKKNTDTDYMVFVDNDVLVSKDWLSALVQCAEETKAGLVGPTYYEHLPECSKIHMYGGVCGIKRNKHDRLAYYEHHDCQHLPVEKLESELVRKTTELIEFHTVLVRMDFLTKIGGFDDGLVCHAEHGDISMTATQHGYEIWLEPASKITYVPPSKLTREDRDFFFSRWSEAKISANQEHFDQKWGLDPHPKKKNPGLKWLRMHRRYACGSIRKVRKMFGKKVGRFYEKKIFSPLEHRWNRFKYPA</sequence>
<dbReference type="AlphaFoldDB" id="A0AAE2SBA1"/>